<dbReference type="InterPro" id="IPR038279">
    <property type="entry name" value="Ndc10_dom2_sf"/>
</dbReference>
<dbReference type="Proteomes" id="UP000237271">
    <property type="component" value="Unassembled WGS sequence"/>
</dbReference>
<dbReference type="EMBL" id="NCKW01003389">
    <property type="protein sequence ID" value="POM76832.1"/>
    <property type="molecule type" value="Genomic_DNA"/>
</dbReference>
<proteinExistence type="predicted"/>
<evidence type="ECO:0000313" key="2">
    <source>
        <dbReference type="EMBL" id="POM76832.1"/>
    </source>
</evidence>
<reference evidence="2 3" key="1">
    <citation type="journal article" date="2017" name="Genome Biol. Evol.">
        <title>Phytophthora megakarya and P. palmivora, closely related causal agents of cacao black pod rot, underwent increases in genome sizes and gene numbers by different mechanisms.</title>
        <authorList>
            <person name="Ali S.S."/>
            <person name="Shao J."/>
            <person name="Lary D.J."/>
            <person name="Kronmiller B."/>
            <person name="Shen D."/>
            <person name="Strem M.D."/>
            <person name="Amoako-Attah I."/>
            <person name="Akrofi A.Y."/>
            <person name="Begoude B.A."/>
            <person name="Ten Hoopen G.M."/>
            <person name="Coulibaly K."/>
            <person name="Kebe B.I."/>
            <person name="Melnick R.L."/>
            <person name="Guiltinan M.J."/>
            <person name="Tyler B.M."/>
            <person name="Meinhardt L.W."/>
            <person name="Bailey B.A."/>
        </authorList>
    </citation>
    <scope>NUCLEOTIDE SEQUENCE [LARGE SCALE GENOMIC DNA]</scope>
    <source>
        <strain evidence="3">sbr112.9</strain>
    </source>
</reference>
<evidence type="ECO:0000259" key="1">
    <source>
        <dbReference type="Pfam" id="PF16787"/>
    </source>
</evidence>
<dbReference type="Pfam" id="PF16787">
    <property type="entry name" value="NDC10_II"/>
    <property type="match status" value="1"/>
</dbReference>
<accession>A0A2P4YG86</accession>
<protein>
    <submittedName>
        <fullName evidence="2">Short-chain dehydrogenase</fullName>
    </submittedName>
</protein>
<feature type="domain" description="Ndc10" evidence="1">
    <location>
        <begin position="63"/>
        <end position="334"/>
    </location>
</feature>
<evidence type="ECO:0000313" key="3">
    <source>
        <dbReference type="Proteomes" id="UP000237271"/>
    </source>
</evidence>
<keyword evidence="3" id="KW-1185">Reference proteome</keyword>
<name>A0A2P4YG86_9STRA</name>
<sequence>MYRSAKSWCKCASTPRNSFIKALLGSLKREKHERNKREYADRGVGSLLDGYCTTNEIVSISRYYMNLNTGSDLRNRMSHFLCHSCLLRENKGFTECRALVMITEQGKTNQYGRREFGSCIRHTNAEACPIGALALYFFLRWCVRMESIPDFLQPQKWYDVKVFRSGKDATTAMSYRAHYDATVKAFTFLNMYSKAKPHVARGSGSRMTELAGATDSQIRRLGRWNASAMEGCYLTANPREAMRSLAGFLPDRRTFFLERASLSPPENHQREIFPFVENYMSAYMQHSAPHIAIGVYLNLLLYLRIVILQDAVRLRDVHPTHKLWSFSPFNSSAFDMFATYLKDKIATEQTPQTTMLCALVPDLINHVKQQHQQTLSHIESKISEVGTSVLSIKETITQLTSGNTTVRLSVDLGS</sequence>
<dbReference type="GO" id="GO:0003677">
    <property type="term" value="F:DNA binding"/>
    <property type="evidence" value="ECO:0007669"/>
    <property type="project" value="InterPro"/>
</dbReference>
<gene>
    <name evidence="2" type="ORF">PHPALM_5894</name>
</gene>
<dbReference type="InterPro" id="IPR031872">
    <property type="entry name" value="NDC10_II"/>
</dbReference>
<dbReference type="AlphaFoldDB" id="A0A2P4YG86"/>
<comment type="caution">
    <text evidence="2">The sequence shown here is derived from an EMBL/GenBank/DDBJ whole genome shotgun (WGS) entry which is preliminary data.</text>
</comment>
<dbReference type="Gene3D" id="1.10.443.20">
    <property type="entry name" value="Centromere DNA-binding protein complex CBF3 subunit, domain 2"/>
    <property type="match status" value="1"/>
</dbReference>
<dbReference type="OrthoDB" id="120763at2759"/>
<organism evidence="2 3">
    <name type="scientific">Phytophthora palmivora</name>
    <dbReference type="NCBI Taxonomy" id="4796"/>
    <lineage>
        <taxon>Eukaryota</taxon>
        <taxon>Sar</taxon>
        <taxon>Stramenopiles</taxon>
        <taxon>Oomycota</taxon>
        <taxon>Peronosporomycetes</taxon>
        <taxon>Peronosporales</taxon>
        <taxon>Peronosporaceae</taxon>
        <taxon>Phytophthora</taxon>
    </lineage>
</organism>